<name>A0A7G9T535_9LACO</name>
<dbReference type="EMBL" id="CP060724">
    <property type="protein sequence ID" value="QNN75210.1"/>
    <property type="molecule type" value="Genomic_DNA"/>
</dbReference>
<keyword evidence="2 6" id="KW-0813">Transport</keyword>
<dbReference type="Gene3D" id="1.10.3720.10">
    <property type="entry name" value="MetI-like"/>
    <property type="match status" value="1"/>
</dbReference>
<organism evidence="8 9">
    <name type="scientific">Weissella diestrammenae</name>
    <dbReference type="NCBI Taxonomy" id="1162633"/>
    <lineage>
        <taxon>Bacteria</taxon>
        <taxon>Bacillati</taxon>
        <taxon>Bacillota</taxon>
        <taxon>Bacilli</taxon>
        <taxon>Lactobacillales</taxon>
        <taxon>Lactobacillaceae</taxon>
        <taxon>Weissella</taxon>
    </lineage>
</organism>
<accession>A0A7G9T535</accession>
<dbReference type="SUPFAM" id="SSF161098">
    <property type="entry name" value="MetI-like"/>
    <property type="match status" value="1"/>
</dbReference>
<evidence type="ECO:0000256" key="4">
    <source>
        <dbReference type="ARBA" id="ARBA00022989"/>
    </source>
</evidence>
<comment type="subcellular location">
    <subcellularLocation>
        <location evidence="6">Cell membrane</location>
        <topology evidence="6">Multi-pass membrane protein</topology>
    </subcellularLocation>
    <subcellularLocation>
        <location evidence="1">Membrane</location>
        <topology evidence="1">Multi-pass membrane protein</topology>
    </subcellularLocation>
</comment>
<dbReference type="FunFam" id="1.10.3720.10:FF:000001">
    <property type="entry name" value="Glycine betaine ABC transporter, permease"/>
    <property type="match status" value="1"/>
</dbReference>
<dbReference type="Pfam" id="PF00528">
    <property type="entry name" value="BPD_transp_1"/>
    <property type="match status" value="1"/>
</dbReference>
<gene>
    <name evidence="8" type="ORF">H9L19_07545</name>
</gene>
<evidence type="ECO:0000256" key="5">
    <source>
        <dbReference type="ARBA" id="ARBA00023136"/>
    </source>
</evidence>
<dbReference type="InterPro" id="IPR051204">
    <property type="entry name" value="ABC_transp_perm/SBD"/>
</dbReference>
<dbReference type="PANTHER" id="PTHR30177:SF28">
    <property type="entry name" value="CHOLINE TRANSPORT SYSTEM PERMEASE PROTEIN OPUBB"/>
    <property type="match status" value="1"/>
</dbReference>
<feature type="transmembrane region" description="Helical" evidence="6">
    <location>
        <begin position="143"/>
        <end position="164"/>
    </location>
</feature>
<evidence type="ECO:0000256" key="3">
    <source>
        <dbReference type="ARBA" id="ARBA00022692"/>
    </source>
</evidence>
<protein>
    <submittedName>
        <fullName evidence="8">ABC transporter permease</fullName>
    </submittedName>
</protein>
<dbReference type="PROSITE" id="PS50928">
    <property type="entry name" value="ABC_TM1"/>
    <property type="match status" value="1"/>
</dbReference>
<dbReference type="KEGG" id="wdi:H9L19_07545"/>
<dbReference type="GO" id="GO:0005886">
    <property type="term" value="C:plasma membrane"/>
    <property type="evidence" value="ECO:0007669"/>
    <property type="project" value="UniProtKB-SubCell"/>
</dbReference>
<evidence type="ECO:0000313" key="9">
    <source>
        <dbReference type="Proteomes" id="UP000515800"/>
    </source>
</evidence>
<feature type="transmembrane region" description="Helical" evidence="6">
    <location>
        <begin position="176"/>
        <end position="194"/>
    </location>
</feature>
<feature type="transmembrane region" description="Helical" evidence="6">
    <location>
        <begin position="20"/>
        <end position="41"/>
    </location>
</feature>
<keyword evidence="4 6" id="KW-1133">Transmembrane helix</keyword>
<keyword evidence="5 6" id="KW-0472">Membrane</keyword>
<feature type="transmembrane region" description="Helical" evidence="6">
    <location>
        <begin position="62"/>
        <end position="90"/>
    </location>
</feature>
<evidence type="ECO:0000256" key="2">
    <source>
        <dbReference type="ARBA" id="ARBA00022448"/>
    </source>
</evidence>
<evidence type="ECO:0000259" key="7">
    <source>
        <dbReference type="PROSITE" id="PS50928"/>
    </source>
</evidence>
<dbReference type="PANTHER" id="PTHR30177">
    <property type="entry name" value="GLYCINE BETAINE/L-PROLINE TRANSPORT SYSTEM PERMEASE PROTEIN PROW"/>
    <property type="match status" value="1"/>
</dbReference>
<evidence type="ECO:0000313" key="8">
    <source>
        <dbReference type="EMBL" id="QNN75210.1"/>
    </source>
</evidence>
<reference evidence="8 9" key="1">
    <citation type="submission" date="2020-08" db="EMBL/GenBank/DDBJ databases">
        <title>Genome sequence of Weissella diestrammenae KACC 16890T.</title>
        <authorList>
            <person name="Hyun D.-W."/>
            <person name="Bae J.-W."/>
        </authorList>
    </citation>
    <scope>NUCLEOTIDE SEQUENCE [LARGE SCALE GENOMIC DNA]</scope>
    <source>
        <strain evidence="8 9">KACC 16890</strain>
    </source>
</reference>
<dbReference type="AlphaFoldDB" id="A0A7G9T535"/>
<sequence length="212" mass="22846">MTFLNEHFIPVINKIGQQLWLVIIATCLGILIALPLGILVSRNKRVARIVMPVVITLQTIPSLALLALLVPFMGIGAKTAIFALALYALLPILQNTVVGIQQVPASLNDVALALGLTPLQRLIKVSLPLALPLIMQGIRLSTVYVISWSTLAAYIGAGGLGDYIFAGLNLYDPKLILLGTLPLMLLAIFADSLLKLATRILVKRFHVDEVIA</sequence>
<keyword evidence="3 6" id="KW-0812">Transmembrane</keyword>
<feature type="domain" description="ABC transmembrane type-1" evidence="7">
    <location>
        <begin position="15"/>
        <end position="194"/>
    </location>
</feature>
<dbReference type="RefSeq" id="WP_187529044.1">
    <property type="nucleotide sequence ID" value="NZ_CP060724.1"/>
</dbReference>
<dbReference type="GO" id="GO:0031460">
    <property type="term" value="P:glycine betaine transport"/>
    <property type="evidence" value="ECO:0007669"/>
    <property type="project" value="TreeGrafter"/>
</dbReference>
<proteinExistence type="inferred from homology"/>
<dbReference type="InterPro" id="IPR000515">
    <property type="entry name" value="MetI-like"/>
</dbReference>
<evidence type="ECO:0000256" key="6">
    <source>
        <dbReference type="RuleBase" id="RU363032"/>
    </source>
</evidence>
<dbReference type="Proteomes" id="UP000515800">
    <property type="component" value="Chromosome"/>
</dbReference>
<evidence type="ECO:0000256" key="1">
    <source>
        <dbReference type="ARBA" id="ARBA00004141"/>
    </source>
</evidence>
<dbReference type="GO" id="GO:0055085">
    <property type="term" value="P:transmembrane transport"/>
    <property type="evidence" value="ECO:0007669"/>
    <property type="project" value="InterPro"/>
</dbReference>
<comment type="similarity">
    <text evidence="6">Belongs to the binding-protein-dependent transport system permease family.</text>
</comment>
<dbReference type="InterPro" id="IPR035906">
    <property type="entry name" value="MetI-like_sf"/>
</dbReference>
<dbReference type="CDD" id="cd06261">
    <property type="entry name" value="TM_PBP2"/>
    <property type="match status" value="1"/>
</dbReference>
<keyword evidence="9" id="KW-1185">Reference proteome</keyword>